<dbReference type="GO" id="GO:1990904">
    <property type="term" value="C:ribonucleoprotein complex"/>
    <property type="evidence" value="ECO:0007669"/>
    <property type="project" value="UniProtKB-KW"/>
</dbReference>
<organism evidence="4">
    <name type="scientific">Nitzschia sp. NIES-3581</name>
    <dbReference type="NCBI Taxonomy" id="2083274"/>
    <lineage>
        <taxon>Eukaryota</taxon>
        <taxon>Sar</taxon>
        <taxon>Stramenopiles</taxon>
        <taxon>Ochrophyta</taxon>
        <taxon>Bacillariophyta</taxon>
        <taxon>Bacillariophyceae</taxon>
        <taxon>Bacillariophycidae</taxon>
        <taxon>Bacillariales</taxon>
        <taxon>Bacillariaceae</taxon>
        <taxon>Nitzschia</taxon>
    </lineage>
</organism>
<sequence>MKNYLWNMLTNIKNGQMAKKSVIIGPRKNICESFLKILWDEGFISGYKISSTNTNNIEIFLSYTKSGKPVINSLKFLSKPSQRVYYSSKQIWKIDSSKTFIIFSTNLGLKSIIECKKNKIGGEPLIIIN</sequence>
<dbReference type="PANTHER" id="PTHR11758">
    <property type="entry name" value="40S RIBOSOMAL PROTEIN S15A"/>
    <property type="match status" value="1"/>
</dbReference>
<reference evidence="4" key="1">
    <citation type="submission" date="2018-02" db="EMBL/GenBank/DDBJ databases">
        <title>Evolution and diversity of non-photosynthetic diatom plastid genomes.</title>
        <authorList>
            <person name="Kamikawa R."/>
            <person name="Ishii K."/>
        </authorList>
    </citation>
    <scope>NUCLEOTIDE SEQUENCE</scope>
    <source>
        <strain evidence="4">NIES 3581</strain>
    </source>
</reference>
<dbReference type="EMBL" id="AP018510">
    <property type="protein sequence ID" value="BBC77769.1"/>
    <property type="molecule type" value="Genomic_DNA"/>
</dbReference>
<dbReference type="AlphaFoldDB" id="A0A2Z5ZAM7"/>
<evidence type="ECO:0000313" key="4">
    <source>
        <dbReference type="EMBL" id="BBC77769.1"/>
    </source>
</evidence>
<dbReference type="Gene3D" id="3.30.1490.10">
    <property type="match status" value="1"/>
</dbReference>
<keyword evidence="2 4" id="KW-0689">Ribosomal protein</keyword>
<dbReference type="GO" id="GO:0006412">
    <property type="term" value="P:translation"/>
    <property type="evidence" value="ECO:0007669"/>
    <property type="project" value="InterPro"/>
</dbReference>
<name>A0A2Z5ZAM7_9STRA</name>
<dbReference type="GO" id="GO:0005840">
    <property type="term" value="C:ribosome"/>
    <property type="evidence" value="ECO:0007669"/>
    <property type="project" value="UniProtKB-KW"/>
</dbReference>
<gene>
    <name evidence="4" type="primary">rps8</name>
</gene>
<proteinExistence type="inferred from homology"/>
<dbReference type="InterPro" id="IPR000630">
    <property type="entry name" value="Ribosomal_uS8"/>
</dbReference>
<keyword evidence="4" id="KW-0496">Mitochondrion</keyword>
<geneLocation type="mitochondrion" evidence="4"/>
<evidence type="ECO:0000256" key="1">
    <source>
        <dbReference type="ARBA" id="ARBA00006471"/>
    </source>
</evidence>
<keyword evidence="3" id="KW-0687">Ribonucleoprotein</keyword>
<evidence type="ECO:0000256" key="3">
    <source>
        <dbReference type="ARBA" id="ARBA00023274"/>
    </source>
</evidence>
<dbReference type="GO" id="GO:0003735">
    <property type="term" value="F:structural constituent of ribosome"/>
    <property type="evidence" value="ECO:0007669"/>
    <property type="project" value="InterPro"/>
</dbReference>
<dbReference type="InterPro" id="IPR035987">
    <property type="entry name" value="Ribosomal_uS8_sf"/>
</dbReference>
<dbReference type="Pfam" id="PF00410">
    <property type="entry name" value="Ribosomal_S8"/>
    <property type="match status" value="1"/>
</dbReference>
<protein>
    <submittedName>
        <fullName evidence="4">Ribosomal protein S8</fullName>
    </submittedName>
</protein>
<dbReference type="Gene3D" id="3.30.1370.30">
    <property type="match status" value="1"/>
</dbReference>
<comment type="similarity">
    <text evidence="1">Belongs to the universal ribosomal protein uS8 family.</text>
</comment>
<dbReference type="SUPFAM" id="SSF56047">
    <property type="entry name" value="Ribosomal protein S8"/>
    <property type="match status" value="1"/>
</dbReference>
<evidence type="ECO:0000256" key="2">
    <source>
        <dbReference type="ARBA" id="ARBA00022980"/>
    </source>
</evidence>
<accession>A0A2Z5ZAM7</accession>